<reference evidence="3 4" key="2">
    <citation type="submission" date="2016-08" db="EMBL/GenBank/DDBJ databases">
        <title>Pervasive Adenine N6-methylation of Active Genes in Fungi.</title>
        <authorList>
            <consortium name="DOE Joint Genome Institute"/>
            <person name="Mondo S.J."/>
            <person name="Dannebaum R.O."/>
            <person name="Kuo R.C."/>
            <person name="Labutti K."/>
            <person name="Haridas S."/>
            <person name="Kuo A."/>
            <person name="Salamov A."/>
            <person name="Ahrendt S.R."/>
            <person name="Lipzen A."/>
            <person name="Sullivan W."/>
            <person name="Andreopoulos W.B."/>
            <person name="Clum A."/>
            <person name="Lindquist E."/>
            <person name="Daum C."/>
            <person name="Ramamoorthy G.K."/>
            <person name="Gryganskyi A."/>
            <person name="Culley D."/>
            <person name="Magnuson J.K."/>
            <person name="James T.Y."/>
            <person name="O'Malley M.A."/>
            <person name="Stajich J.E."/>
            <person name="Spatafora J.W."/>
            <person name="Visel A."/>
            <person name="Grigoriev I.V."/>
        </authorList>
    </citation>
    <scope>NUCLEOTIDE SEQUENCE [LARGE SCALE GENOMIC DNA]</scope>
    <source>
        <strain evidence="4">finn</strain>
    </source>
</reference>
<sequence>MEKFPDSDIDYICNEIHKNFEKNKNLTSYINQINEKVKTFLKKKNKSEIIDRDKFIKYIVDKIEFRMIKENIHVGILAAQSIGEPVTQSALSYFHNLTSSSDNTNGLKELYNITHNKMDYSIAEFYFKSKDYDRVLKKTVMSNMEYKTLNDVVLDVVYDGFTL</sequence>
<evidence type="ECO:0000256" key="1">
    <source>
        <dbReference type="ARBA" id="ARBA00012418"/>
    </source>
</evidence>
<dbReference type="GO" id="GO:0006351">
    <property type="term" value="P:DNA-templated transcription"/>
    <property type="evidence" value="ECO:0007669"/>
    <property type="project" value="InterPro"/>
</dbReference>
<organism evidence="3 4">
    <name type="scientific">Piromyces finnis</name>
    <dbReference type="NCBI Taxonomy" id="1754191"/>
    <lineage>
        <taxon>Eukaryota</taxon>
        <taxon>Fungi</taxon>
        <taxon>Fungi incertae sedis</taxon>
        <taxon>Chytridiomycota</taxon>
        <taxon>Chytridiomycota incertae sedis</taxon>
        <taxon>Neocallimastigomycetes</taxon>
        <taxon>Neocallimastigales</taxon>
        <taxon>Neocallimastigaceae</taxon>
        <taxon>Piromyces</taxon>
    </lineage>
</organism>
<feature type="non-terminal residue" evidence="3">
    <location>
        <position position="163"/>
    </location>
</feature>
<reference evidence="3 4" key="1">
    <citation type="submission" date="2016-08" db="EMBL/GenBank/DDBJ databases">
        <title>Genomes of anaerobic fungi encode conserved fungal cellulosomes for biomass hydrolysis.</title>
        <authorList>
            <consortium name="DOE Joint Genome Institute"/>
            <person name="Haitjema C.H."/>
            <person name="Gilmore S.P."/>
            <person name="Henske J.K."/>
            <person name="Solomon K.V."/>
            <person name="De Groot R."/>
            <person name="Kuo A."/>
            <person name="Mondo S.J."/>
            <person name="Salamov A.A."/>
            <person name="Labutti K."/>
            <person name="Zhao Z."/>
            <person name="Chiniquy J."/>
            <person name="Barry K."/>
            <person name="Brewer H.M."/>
            <person name="Purvine S.O."/>
            <person name="Wright A.T."/>
            <person name="Boxma B."/>
            <person name="Van Alen T."/>
            <person name="Hackstein J.H."/>
            <person name="Baker S.E."/>
            <person name="Grigoriev I.V."/>
            <person name="O'Malley M.A."/>
        </authorList>
    </citation>
    <scope>NUCLEOTIDE SEQUENCE [LARGE SCALE GENOMIC DNA]</scope>
    <source>
        <strain evidence="4">finn</strain>
    </source>
</reference>
<dbReference type="OrthoDB" id="2405767at2759"/>
<dbReference type="STRING" id="1754191.A0A1Y1UV08"/>
<dbReference type="GO" id="GO:0003899">
    <property type="term" value="F:DNA-directed RNA polymerase activity"/>
    <property type="evidence" value="ECO:0007669"/>
    <property type="project" value="UniProtKB-EC"/>
</dbReference>
<evidence type="ECO:0000313" key="4">
    <source>
        <dbReference type="Proteomes" id="UP000193719"/>
    </source>
</evidence>
<dbReference type="SUPFAM" id="SSF64484">
    <property type="entry name" value="beta and beta-prime subunits of DNA dependent RNA-polymerase"/>
    <property type="match status" value="1"/>
</dbReference>
<proteinExistence type="predicted"/>
<gene>
    <name evidence="3" type="ORF">BCR36DRAFT_266246</name>
</gene>
<dbReference type="Pfam" id="PF04998">
    <property type="entry name" value="RNA_pol_Rpb1_5"/>
    <property type="match status" value="1"/>
</dbReference>
<name>A0A1Y1UV08_9FUNG</name>
<evidence type="ECO:0000259" key="2">
    <source>
        <dbReference type="Pfam" id="PF04998"/>
    </source>
</evidence>
<keyword evidence="4" id="KW-1185">Reference proteome</keyword>
<protein>
    <recommendedName>
        <fullName evidence="1">DNA-directed RNA polymerase</fullName>
        <ecNumber evidence="1">2.7.7.6</ecNumber>
    </recommendedName>
</protein>
<dbReference type="EMBL" id="MCFH01000089">
    <property type="protein sequence ID" value="ORX41414.1"/>
    <property type="molecule type" value="Genomic_DNA"/>
</dbReference>
<dbReference type="EC" id="2.7.7.6" evidence="1"/>
<evidence type="ECO:0000313" key="3">
    <source>
        <dbReference type="EMBL" id="ORX41414.1"/>
    </source>
</evidence>
<dbReference type="AlphaFoldDB" id="A0A1Y1UV08"/>
<dbReference type="InterPro" id="IPR007081">
    <property type="entry name" value="RNA_pol_Rpb1_5"/>
</dbReference>
<feature type="domain" description="RNA polymerase Rpb1" evidence="2">
    <location>
        <begin position="46"/>
        <end position="138"/>
    </location>
</feature>
<accession>A0A1Y1UV08</accession>
<dbReference type="Proteomes" id="UP000193719">
    <property type="component" value="Unassembled WGS sequence"/>
</dbReference>
<comment type="caution">
    <text evidence="3">The sequence shown here is derived from an EMBL/GenBank/DDBJ whole genome shotgun (WGS) entry which is preliminary data.</text>
</comment>
<dbReference type="GO" id="GO:0003677">
    <property type="term" value="F:DNA binding"/>
    <property type="evidence" value="ECO:0007669"/>
    <property type="project" value="InterPro"/>
</dbReference>